<reference evidence="1" key="2">
    <citation type="journal article" date="2015" name="Data Brief">
        <title>Shoot transcriptome of the giant reed, Arundo donax.</title>
        <authorList>
            <person name="Barrero R.A."/>
            <person name="Guerrero F.D."/>
            <person name="Moolhuijzen P."/>
            <person name="Goolsby J.A."/>
            <person name="Tidwell J."/>
            <person name="Bellgard S.E."/>
            <person name="Bellgard M.I."/>
        </authorList>
    </citation>
    <scope>NUCLEOTIDE SEQUENCE</scope>
    <source>
        <tissue evidence="1">Shoot tissue taken approximately 20 cm above the soil surface</tissue>
    </source>
</reference>
<protein>
    <submittedName>
        <fullName evidence="1">Uncharacterized protein</fullName>
    </submittedName>
</protein>
<sequence>MRMTPLPDWMPLNLMDFGTVRSWYLSDDDVLACHES</sequence>
<evidence type="ECO:0000313" key="1">
    <source>
        <dbReference type="EMBL" id="JAD37536.1"/>
    </source>
</evidence>
<dbReference type="EMBL" id="GBRH01260359">
    <property type="protein sequence ID" value="JAD37536.1"/>
    <property type="molecule type" value="Transcribed_RNA"/>
</dbReference>
<proteinExistence type="predicted"/>
<reference evidence="1" key="1">
    <citation type="submission" date="2014-09" db="EMBL/GenBank/DDBJ databases">
        <authorList>
            <person name="Magalhaes I.L.F."/>
            <person name="Oliveira U."/>
            <person name="Santos F.R."/>
            <person name="Vidigal T.H.D.A."/>
            <person name="Brescovit A.D."/>
            <person name="Santos A.J."/>
        </authorList>
    </citation>
    <scope>NUCLEOTIDE SEQUENCE</scope>
    <source>
        <tissue evidence="1">Shoot tissue taken approximately 20 cm above the soil surface</tissue>
    </source>
</reference>
<accession>A0A0A8ZFF3</accession>
<organism evidence="1">
    <name type="scientific">Arundo donax</name>
    <name type="common">Giant reed</name>
    <name type="synonym">Donax arundinaceus</name>
    <dbReference type="NCBI Taxonomy" id="35708"/>
    <lineage>
        <taxon>Eukaryota</taxon>
        <taxon>Viridiplantae</taxon>
        <taxon>Streptophyta</taxon>
        <taxon>Embryophyta</taxon>
        <taxon>Tracheophyta</taxon>
        <taxon>Spermatophyta</taxon>
        <taxon>Magnoliopsida</taxon>
        <taxon>Liliopsida</taxon>
        <taxon>Poales</taxon>
        <taxon>Poaceae</taxon>
        <taxon>PACMAD clade</taxon>
        <taxon>Arundinoideae</taxon>
        <taxon>Arundineae</taxon>
        <taxon>Arundo</taxon>
    </lineage>
</organism>
<dbReference type="AlphaFoldDB" id="A0A0A8ZFF3"/>
<name>A0A0A8ZFF3_ARUDO</name>